<feature type="domain" description="Ubiquitin-like protease family profile" evidence="6">
    <location>
        <begin position="157"/>
        <end position="340"/>
    </location>
</feature>
<evidence type="ECO:0000256" key="1">
    <source>
        <dbReference type="ARBA" id="ARBA00005234"/>
    </source>
</evidence>
<evidence type="ECO:0000256" key="2">
    <source>
        <dbReference type="ARBA" id="ARBA00022670"/>
    </source>
</evidence>
<evidence type="ECO:0000259" key="6">
    <source>
        <dbReference type="PROSITE" id="PS50600"/>
    </source>
</evidence>
<evidence type="ECO:0000256" key="4">
    <source>
        <dbReference type="ARBA" id="ARBA00022807"/>
    </source>
</evidence>
<dbReference type="InterPro" id="IPR003653">
    <property type="entry name" value="Peptidase_C48_C"/>
</dbReference>
<reference evidence="7" key="1">
    <citation type="journal article" date="2020" name="Stud. Mycol.">
        <title>101 Dothideomycetes genomes: a test case for predicting lifestyles and emergence of pathogens.</title>
        <authorList>
            <person name="Haridas S."/>
            <person name="Albert R."/>
            <person name="Binder M."/>
            <person name="Bloem J."/>
            <person name="Labutti K."/>
            <person name="Salamov A."/>
            <person name="Andreopoulos B."/>
            <person name="Baker S."/>
            <person name="Barry K."/>
            <person name="Bills G."/>
            <person name="Bluhm B."/>
            <person name="Cannon C."/>
            <person name="Castanera R."/>
            <person name="Culley D."/>
            <person name="Daum C."/>
            <person name="Ezra D."/>
            <person name="Gonzalez J."/>
            <person name="Henrissat B."/>
            <person name="Kuo A."/>
            <person name="Liang C."/>
            <person name="Lipzen A."/>
            <person name="Lutzoni F."/>
            <person name="Magnuson J."/>
            <person name="Mondo S."/>
            <person name="Nolan M."/>
            <person name="Ohm R."/>
            <person name="Pangilinan J."/>
            <person name="Park H.-J."/>
            <person name="Ramirez L."/>
            <person name="Alfaro M."/>
            <person name="Sun H."/>
            <person name="Tritt A."/>
            <person name="Yoshinaga Y."/>
            <person name="Zwiers L.-H."/>
            <person name="Turgeon B."/>
            <person name="Goodwin S."/>
            <person name="Spatafora J."/>
            <person name="Crous P."/>
            <person name="Grigoriev I."/>
        </authorList>
    </citation>
    <scope>NUCLEOTIDE SEQUENCE</scope>
    <source>
        <strain evidence="7">CBS 109.77</strain>
    </source>
</reference>
<dbReference type="GO" id="GO:0006508">
    <property type="term" value="P:proteolysis"/>
    <property type="evidence" value="ECO:0007669"/>
    <property type="project" value="UniProtKB-KW"/>
</dbReference>
<dbReference type="InterPro" id="IPR038765">
    <property type="entry name" value="Papain-like_cys_pep_sf"/>
</dbReference>
<dbReference type="AlphaFoldDB" id="A0A6A6XPJ5"/>
<feature type="region of interest" description="Disordered" evidence="5">
    <location>
        <begin position="438"/>
        <end position="461"/>
    </location>
</feature>
<dbReference type="OrthoDB" id="3687719at2759"/>
<proteinExistence type="inferred from homology"/>
<organism evidence="7 8">
    <name type="scientific">Melanomma pulvis-pyrius CBS 109.77</name>
    <dbReference type="NCBI Taxonomy" id="1314802"/>
    <lineage>
        <taxon>Eukaryota</taxon>
        <taxon>Fungi</taxon>
        <taxon>Dikarya</taxon>
        <taxon>Ascomycota</taxon>
        <taxon>Pezizomycotina</taxon>
        <taxon>Dothideomycetes</taxon>
        <taxon>Pleosporomycetidae</taxon>
        <taxon>Pleosporales</taxon>
        <taxon>Melanommataceae</taxon>
        <taxon>Melanomma</taxon>
    </lineage>
</organism>
<dbReference type="PROSITE" id="PS50600">
    <property type="entry name" value="ULP_PROTEASE"/>
    <property type="match status" value="1"/>
</dbReference>
<keyword evidence="8" id="KW-1185">Reference proteome</keyword>
<keyword evidence="2" id="KW-0645">Protease</keyword>
<keyword evidence="4" id="KW-0788">Thiol protease</keyword>
<evidence type="ECO:0000256" key="5">
    <source>
        <dbReference type="SAM" id="MobiDB-lite"/>
    </source>
</evidence>
<dbReference type="Proteomes" id="UP000799757">
    <property type="component" value="Unassembled WGS sequence"/>
</dbReference>
<evidence type="ECO:0000313" key="8">
    <source>
        <dbReference type="Proteomes" id="UP000799757"/>
    </source>
</evidence>
<dbReference type="GO" id="GO:0008234">
    <property type="term" value="F:cysteine-type peptidase activity"/>
    <property type="evidence" value="ECO:0007669"/>
    <property type="project" value="UniProtKB-KW"/>
</dbReference>
<dbReference type="GO" id="GO:0019784">
    <property type="term" value="F:deNEDDylase activity"/>
    <property type="evidence" value="ECO:0007669"/>
    <property type="project" value="InterPro"/>
</dbReference>
<comment type="similarity">
    <text evidence="1">Belongs to the peptidase C48 family.</text>
</comment>
<dbReference type="EMBL" id="MU001791">
    <property type="protein sequence ID" value="KAF2798108.1"/>
    <property type="molecule type" value="Genomic_DNA"/>
</dbReference>
<dbReference type="GO" id="GO:0000338">
    <property type="term" value="P:protein deneddylation"/>
    <property type="evidence" value="ECO:0007669"/>
    <property type="project" value="TreeGrafter"/>
</dbReference>
<dbReference type="Gene3D" id="3.40.395.10">
    <property type="entry name" value="Adenoviral Proteinase, Chain A"/>
    <property type="match status" value="1"/>
</dbReference>
<name>A0A6A6XPJ5_9PLEO</name>
<evidence type="ECO:0000256" key="3">
    <source>
        <dbReference type="ARBA" id="ARBA00022801"/>
    </source>
</evidence>
<gene>
    <name evidence="7" type="ORF">K505DRAFT_333726</name>
</gene>
<sequence>MTVSKLDLSSLSELPTDVAKDSHYKRSRIYDMTKESLRHKTRTMFVTASRGHQRGGLVPTKKTRPALCHRRYSIDVSTNGWGDNDATGWDLTDDDDTAMPSAPAAVFVPLETKHEETDVPIPRAAMSSLPDPVRFFVDQKSVWPQINGATFLELENSSIANEDVHLITETGEDSWWRDDILNVALELLSEKYGCKARGIEIVNCFISYILYRVGKDGDIDGNDYANYDEEKRRLMGKKWIFLPINDGFMEGDPSTAHGCHWAFVVVDRDGLTALYVDSLFGKSWHFRNLARTVVAGVGNILNVKLHFIVDESAPNQNSSNTCRNDLGPCGPFVVTATELFLQTICYFQDCDREHECFVRFDEDLCRTWRFNSMRVRHNVLRDIGWKKCQQMMQKAAVDHNEAAFKGVEHLVIEEFEPSVVDGSDSENEDSVATLVEEIEQGTGDEEAEAEEDTDDALAETY</sequence>
<dbReference type="PANTHER" id="PTHR46468:SF1">
    <property type="entry name" value="SENTRIN-SPECIFIC PROTEASE 8"/>
    <property type="match status" value="1"/>
</dbReference>
<dbReference type="SUPFAM" id="SSF54001">
    <property type="entry name" value="Cysteine proteinases"/>
    <property type="match status" value="1"/>
</dbReference>
<accession>A0A6A6XPJ5</accession>
<keyword evidence="3" id="KW-0378">Hydrolase</keyword>
<dbReference type="PANTHER" id="PTHR46468">
    <property type="entry name" value="SENTRIN-SPECIFIC PROTEASE 8"/>
    <property type="match status" value="1"/>
</dbReference>
<evidence type="ECO:0000313" key="7">
    <source>
        <dbReference type="EMBL" id="KAF2798108.1"/>
    </source>
</evidence>
<protein>
    <recommendedName>
        <fullName evidence="6">Ubiquitin-like protease family profile domain-containing protein</fullName>
    </recommendedName>
</protein>
<dbReference type="InterPro" id="IPR044613">
    <property type="entry name" value="Nep1/2-like"/>
</dbReference>